<dbReference type="InterPro" id="IPR036291">
    <property type="entry name" value="NAD(P)-bd_dom_sf"/>
</dbReference>
<dbReference type="Proteomes" id="UP000824128">
    <property type="component" value="Unassembled WGS sequence"/>
</dbReference>
<reference evidence="2" key="1">
    <citation type="submission" date="2020-10" db="EMBL/GenBank/DDBJ databases">
        <authorList>
            <person name="Gilroy R."/>
        </authorList>
    </citation>
    <scope>NUCLEOTIDE SEQUENCE</scope>
    <source>
        <strain evidence="2">ChiGjej2B2-16831</strain>
    </source>
</reference>
<evidence type="ECO:0000259" key="1">
    <source>
        <dbReference type="Pfam" id="PF01370"/>
    </source>
</evidence>
<protein>
    <submittedName>
        <fullName evidence="2">NAD-dependent epimerase/dehydratase family protein</fullName>
    </submittedName>
</protein>
<evidence type="ECO:0000313" key="2">
    <source>
        <dbReference type="EMBL" id="HIU94169.1"/>
    </source>
</evidence>
<name>A0A9D1N2Z6_9FIRM</name>
<sequence length="56" mass="6224">MKRLFIITGVGGHVGNNIARLLLSRGEQVRGLARENEDVTMLYGTDISIVRGDVRR</sequence>
<dbReference type="AlphaFoldDB" id="A0A9D1N2Z6"/>
<dbReference type="Gene3D" id="3.40.50.720">
    <property type="entry name" value="NAD(P)-binding Rossmann-like Domain"/>
    <property type="match status" value="1"/>
</dbReference>
<proteinExistence type="predicted"/>
<gene>
    <name evidence="2" type="ORF">IAD24_03330</name>
</gene>
<feature type="domain" description="NAD-dependent epimerase/dehydratase" evidence="1">
    <location>
        <begin position="6"/>
        <end position="55"/>
    </location>
</feature>
<dbReference type="InterPro" id="IPR001509">
    <property type="entry name" value="Epimerase_deHydtase"/>
</dbReference>
<accession>A0A9D1N2Z6</accession>
<dbReference type="Pfam" id="PF01370">
    <property type="entry name" value="Epimerase"/>
    <property type="match status" value="1"/>
</dbReference>
<feature type="non-terminal residue" evidence="2">
    <location>
        <position position="56"/>
    </location>
</feature>
<dbReference type="EMBL" id="DVNZ01000106">
    <property type="protein sequence ID" value="HIU94169.1"/>
    <property type="molecule type" value="Genomic_DNA"/>
</dbReference>
<organism evidence="2 3">
    <name type="scientific">Candidatus Aphodomorpha intestinavium</name>
    <dbReference type="NCBI Taxonomy" id="2840672"/>
    <lineage>
        <taxon>Bacteria</taxon>
        <taxon>Bacillati</taxon>
        <taxon>Bacillota</taxon>
        <taxon>Clostridia</taxon>
        <taxon>Eubacteriales</taxon>
        <taxon>Candidatus Aphodomorpha</taxon>
    </lineage>
</organism>
<dbReference type="SUPFAM" id="SSF51735">
    <property type="entry name" value="NAD(P)-binding Rossmann-fold domains"/>
    <property type="match status" value="1"/>
</dbReference>
<comment type="caution">
    <text evidence="2">The sequence shown here is derived from an EMBL/GenBank/DDBJ whole genome shotgun (WGS) entry which is preliminary data.</text>
</comment>
<evidence type="ECO:0000313" key="3">
    <source>
        <dbReference type="Proteomes" id="UP000824128"/>
    </source>
</evidence>
<reference evidence="2" key="2">
    <citation type="journal article" date="2021" name="PeerJ">
        <title>Extensive microbial diversity within the chicken gut microbiome revealed by metagenomics and culture.</title>
        <authorList>
            <person name="Gilroy R."/>
            <person name="Ravi A."/>
            <person name="Getino M."/>
            <person name="Pursley I."/>
            <person name="Horton D.L."/>
            <person name="Alikhan N.F."/>
            <person name="Baker D."/>
            <person name="Gharbi K."/>
            <person name="Hall N."/>
            <person name="Watson M."/>
            <person name="Adriaenssens E.M."/>
            <person name="Foster-Nyarko E."/>
            <person name="Jarju S."/>
            <person name="Secka A."/>
            <person name="Antonio M."/>
            <person name="Oren A."/>
            <person name="Chaudhuri R.R."/>
            <person name="La Ragione R."/>
            <person name="Hildebrand F."/>
            <person name="Pallen M.J."/>
        </authorList>
    </citation>
    <scope>NUCLEOTIDE SEQUENCE</scope>
    <source>
        <strain evidence="2">ChiGjej2B2-16831</strain>
    </source>
</reference>